<dbReference type="InterPro" id="IPR012675">
    <property type="entry name" value="Beta-grasp_dom_sf"/>
</dbReference>
<name>A0A6G7EKG2_9CAUL</name>
<dbReference type="SUPFAM" id="SSF54285">
    <property type="entry name" value="MoaD/ThiS"/>
    <property type="match status" value="1"/>
</dbReference>
<evidence type="ECO:0000313" key="2">
    <source>
        <dbReference type="EMBL" id="VDC52096.1"/>
    </source>
</evidence>
<gene>
    <name evidence="2" type="primary">moaD</name>
    <name evidence="2" type="ORF">BREV_BREV_00760</name>
    <name evidence="1" type="ORF">GYM46_14440</name>
</gene>
<dbReference type="Pfam" id="PF02597">
    <property type="entry name" value="ThiS"/>
    <property type="match status" value="1"/>
</dbReference>
<dbReference type="Proteomes" id="UP000289220">
    <property type="component" value="Unassembled WGS sequence"/>
</dbReference>
<dbReference type="RefSeq" id="WP_008263543.1">
    <property type="nucleotide sequence ID" value="NZ_CP048751.1"/>
</dbReference>
<organism evidence="2 3">
    <name type="scientific">Brevundimonas mediterranea</name>
    <dbReference type="NCBI Taxonomy" id="74329"/>
    <lineage>
        <taxon>Bacteria</taxon>
        <taxon>Pseudomonadati</taxon>
        <taxon>Pseudomonadota</taxon>
        <taxon>Alphaproteobacteria</taxon>
        <taxon>Caulobacterales</taxon>
        <taxon>Caulobacteraceae</taxon>
        <taxon>Brevundimonas</taxon>
    </lineage>
</organism>
<dbReference type="InterPro" id="IPR016155">
    <property type="entry name" value="Mopterin_synth/thiamin_S_b"/>
</dbReference>
<accession>A0A6G7EKG2</accession>
<dbReference type="InterPro" id="IPR003749">
    <property type="entry name" value="ThiS/MoaD-like"/>
</dbReference>
<reference evidence="2 3" key="1">
    <citation type="submission" date="2018-11" db="EMBL/GenBank/DDBJ databases">
        <authorList>
            <person name="Peiro R."/>
            <person name="Begona"/>
            <person name="Cbmso G."/>
            <person name="Lopez M."/>
            <person name="Gonzalez S."/>
            <person name="Sacristan E."/>
            <person name="Castillo E."/>
        </authorList>
    </citation>
    <scope>NUCLEOTIDE SEQUENCE [LARGE SCALE GENOMIC DNA]</scope>
    <source>
        <strain evidence="2">Brev_genome</strain>
    </source>
</reference>
<protein>
    <submittedName>
        <fullName evidence="2">Molybdopterin synthase sulfur carrier subunit</fullName>
    </submittedName>
</protein>
<evidence type="ECO:0000313" key="3">
    <source>
        <dbReference type="Proteomes" id="UP000289220"/>
    </source>
</evidence>
<proteinExistence type="predicted"/>
<sequence>MTRILYFGRVAEKLGTEGALELPAEGLTVREIRRRLADQDEVAADALIRSDVRASVDQVIAGEDALARPDQEIAFFSIFSGG</sequence>
<dbReference type="AlphaFoldDB" id="A0A6G7EKG2"/>
<keyword evidence="3" id="KW-1185">Reference proteome</keyword>
<dbReference type="Proteomes" id="UP000501325">
    <property type="component" value="Chromosome"/>
</dbReference>
<evidence type="ECO:0000313" key="4">
    <source>
        <dbReference type="Proteomes" id="UP000501325"/>
    </source>
</evidence>
<dbReference type="EMBL" id="UXHF01000009">
    <property type="protein sequence ID" value="VDC52096.1"/>
    <property type="molecule type" value="Genomic_DNA"/>
</dbReference>
<evidence type="ECO:0000313" key="1">
    <source>
        <dbReference type="EMBL" id="QIH74043.1"/>
    </source>
</evidence>
<dbReference type="KEGG" id="bmed:GYM46_14440"/>
<dbReference type="EMBL" id="CP048751">
    <property type="protein sequence ID" value="QIH74043.1"/>
    <property type="molecule type" value="Genomic_DNA"/>
</dbReference>
<dbReference type="Gene3D" id="3.10.20.30">
    <property type="match status" value="1"/>
</dbReference>
<reference evidence="1 4" key="2">
    <citation type="submission" date="2020-01" db="EMBL/GenBank/DDBJ databases">
        <authorList>
            <person name="Wang S."/>
        </authorList>
    </citation>
    <scope>NUCLEOTIDE SEQUENCE [LARGE SCALE GENOMIC DNA]</scope>
    <source>
        <strain evidence="1 4">D151-2-6</strain>
    </source>
</reference>